<dbReference type="GeneID" id="8851205"/>
<dbReference type="FunCoup" id="D2V9U8">
    <property type="interactions" value="306"/>
</dbReference>
<dbReference type="STRING" id="5762.D2V9U8"/>
<protein>
    <submittedName>
        <fullName evidence="9">Predicted protein</fullName>
    </submittedName>
</protein>
<dbReference type="InParanoid" id="D2V9U8"/>
<evidence type="ECO:0000256" key="6">
    <source>
        <dbReference type="ARBA" id="ARBA00023136"/>
    </source>
</evidence>
<evidence type="ECO:0000256" key="1">
    <source>
        <dbReference type="ARBA" id="ARBA00004608"/>
    </source>
</evidence>
<keyword evidence="7" id="KW-0175">Coiled coil</keyword>
<evidence type="ECO:0000313" key="10">
    <source>
        <dbReference type="Proteomes" id="UP000006671"/>
    </source>
</evidence>
<dbReference type="VEuPathDB" id="AmoebaDB:NAEGRDRAFT_4284"/>
<evidence type="ECO:0000256" key="5">
    <source>
        <dbReference type="ARBA" id="ARBA00022927"/>
    </source>
</evidence>
<keyword evidence="6" id="KW-0472">Membrane</keyword>
<dbReference type="InterPro" id="IPR005024">
    <property type="entry name" value="Snf7_fam"/>
</dbReference>
<evidence type="ECO:0000256" key="2">
    <source>
        <dbReference type="ARBA" id="ARBA00006190"/>
    </source>
</evidence>
<keyword evidence="3" id="KW-0813">Transport</keyword>
<dbReference type="KEGG" id="ngr:NAEGRDRAFT_4284"/>
<dbReference type="RefSeq" id="XP_002678947.1">
    <property type="nucleotide sequence ID" value="XM_002678901.1"/>
</dbReference>
<evidence type="ECO:0000256" key="8">
    <source>
        <dbReference type="SAM" id="MobiDB-lite"/>
    </source>
</evidence>
<dbReference type="PANTHER" id="PTHR22761">
    <property type="entry name" value="CHARGED MULTIVESICULAR BODY PROTEIN"/>
    <property type="match status" value="1"/>
</dbReference>
<sequence length="200" mass="23238">MGAIFSLFHKKETKVSEQDKAVLELKTQRDKIKVYQKKLQTVIQKERDVAKQLVQEGKKDLAMLALKKKKYQESLLEKTHKQLDNLQQMVDQLEFAQIEKQILDGLKQGKQALDTLQKEMGSLEDIEKLMDETREAIQYQEEVSRILSESLTPEDLTDVEEDLNELEAQLLKENMPKVNKTPLPTVEKPSEVEIEQDEEE</sequence>
<feature type="non-terminal residue" evidence="9">
    <location>
        <position position="200"/>
    </location>
</feature>
<dbReference type="GO" id="GO:0015031">
    <property type="term" value="P:protein transport"/>
    <property type="evidence" value="ECO:0007669"/>
    <property type="project" value="UniProtKB-KW"/>
</dbReference>
<keyword evidence="4" id="KW-0967">Endosome</keyword>
<keyword evidence="5" id="KW-0653">Protein transport</keyword>
<dbReference type="OrthoDB" id="441172at2759"/>
<gene>
    <name evidence="9" type="ORF">NAEGRDRAFT_4284</name>
</gene>
<keyword evidence="10" id="KW-1185">Reference proteome</keyword>
<dbReference type="EMBL" id="GG738859">
    <property type="protein sequence ID" value="EFC46203.1"/>
    <property type="molecule type" value="Genomic_DNA"/>
</dbReference>
<evidence type="ECO:0000256" key="7">
    <source>
        <dbReference type="SAM" id="Coils"/>
    </source>
</evidence>
<comment type="similarity">
    <text evidence="2">Belongs to the SNF7 family.</text>
</comment>
<dbReference type="eggNOG" id="KOG2910">
    <property type="taxonomic scope" value="Eukaryota"/>
</dbReference>
<dbReference type="GO" id="GO:0006900">
    <property type="term" value="P:vesicle budding from membrane"/>
    <property type="evidence" value="ECO:0007669"/>
    <property type="project" value="TreeGrafter"/>
</dbReference>
<dbReference type="AlphaFoldDB" id="D2V9U8"/>
<dbReference type="Proteomes" id="UP000006671">
    <property type="component" value="Unassembled WGS sequence"/>
</dbReference>
<dbReference type="OMA" id="RAKQPAM"/>
<accession>D2V9U8</accession>
<dbReference type="GO" id="GO:0032511">
    <property type="term" value="P:late endosome to vacuole transport via multivesicular body sorting pathway"/>
    <property type="evidence" value="ECO:0007669"/>
    <property type="project" value="TreeGrafter"/>
</dbReference>
<dbReference type="Gene3D" id="1.10.287.1060">
    <property type="entry name" value="ESAT-6-like"/>
    <property type="match status" value="1"/>
</dbReference>
<dbReference type="GO" id="GO:0005771">
    <property type="term" value="C:multivesicular body"/>
    <property type="evidence" value="ECO:0007669"/>
    <property type="project" value="TreeGrafter"/>
</dbReference>
<name>D2V9U8_NAEGR</name>
<feature type="coiled-coil region" evidence="7">
    <location>
        <begin position="76"/>
        <end position="143"/>
    </location>
</feature>
<dbReference type="PANTHER" id="PTHR22761:SF5">
    <property type="entry name" value="CHARGED MULTIVESICULAR BODY PROTEIN 6"/>
    <property type="match status" value="1"/>
</dbReference>
<evidence type="ECO:0000256" key="4">
    <source>
        <dbReference type="ARBA" id="ARBA00022753"/>
    </source>
</evidence>
<proteinExistence type="inferred from homology"/>
<feature type="region of interest" description="Disordered" evidence="8">
    <location>
        <begin position="174"/>
        <end position="200"/>
    </location>
</feature>
<reference evidence="9 10" key="1">
    <citation type="journal article" date="2010" name="Cell">
        <title>The genome of Naegleria gruberi illuminates early eukaryotic versatility.</title>
        <authorList>
            <person name="Fritz-Laylin L.K."/>
            <person name="Prochnik S.E."/>
            <person name="Ginger M.L."/>
            <person name="Dacks J.B."/>
            <person name="Carpenter M.L."/>
            <person name="Field M.C."/>
            <person name="Kuo A."/>
            <person name="Paredez A."/>
            <person name="Chapman J."/>
            <person name="Pham J."/>
            <person name="Shu S."/>
            <person name="Neupane R."/>
            <person name="Cipriano M."/>
            <person name="Mancuso J."/>
            <person name="Tu H."/>
            <person name="Salamov A."/>
            <person name="Lindquist E."/>
            <person name="Shapiro H."/>
            <person name="Lucas S."/>
            <person name="Grigoriev I.V."/>
            <person name="Cande W.Z."/>
            <person name="Fulton C."/>
            <person name="Rokhsar D.S."/>
            <person name="Dawson S.C."/>
        </authorList>
    </citation>
    <scope>NUCLEOTIDE SEQUENCE [LARGE SCALE GENOMIC DNA]</scope>
    <source>
        <strain evidence="9 10">NEG-M</strain>
    </source>
</reference>
<comment type="subcellular location">
    <subcellularLocation>
        <location evidence="1">Endosome membrane</location>
    </subcellularLocation>
</comment>
<organism evidence="10">
    <name type="scientific">Naegleria gruberi</name>
    <name type="common">Amoeba</name>
    <dbReference type="NCBI Taxonomy" id="5762"/>
    <lineage>
        <taxon>Eukaryota</taxon>
        <taxon>Discoba</taxon>
        <taxon>Heterolobosea</taxon>
        <taxon>Tetramitia</taxon>
        <taxon>Eutetramitia</taxon>
        <taxon>Vahlkampfiidae</taxon>
        <taxon>Naegleria</taxon>
    </lineage>
</organism>
<dbReference type="GO" id="GO:0000815">
    <property type="term" value="C:ESCRT III complex"/>
    <property type="evidence" value="ECO:0007669"/>
    <property type="project" value="TreeGrafter"/>
</dbReference>
<evidence type="ECO:0000256" key="3">
    <source>
        <dbReference type="ARBA" id="ARBA00022448"/>
    </source>
</evidence>
<dbReference type="Pfam" id="PF03357">
    <property type="entry name" value="Snf7"/>
    <property type="match status" value="1"/>
</dbReference>
<evidence type="ECO:0000313" key="9">
    <source>
        <dbReference type="EMBL" id="EFC46203.1"/>
    </source>
</evidence>